<feature type="repeat" description="TPR" evidence="1">
    <location>
        <begin position="180"/>
        <end position="213"/>
    </location>
</feature>
<dbReference type="InterPro" id="IPR011990">
    <property type="entry name" value="TPR-like_helical_dom_sf"/>
</dbReference>
<keyword evidence="1" id="KW-0802">TPR repeat</keyword>
<dbReference type="PROSITE" id="PS51257">
    <property type="entry name" value="PROKAR_LIPOPROTEIN"/>
    <property type="match status" value="1"/>
</dbReference>
<evidence type="ECO:0000313" key="4">
    <source>
        <dbReference type="EMBL" id="SAI54503.1"/>
    </source>
</evidence>
<organism evidence="4 5">
    <name type="scientific">Bordetella ansorpii</name>
    <dbReference type="NCBI Taxonomy" id="288768"/>
    <lineage>
        <taxon>Bacteria</taxon>
        <taxon>Pseudomonadati</taxon>
        <taxon>Pseudomonadota</taxon>
        <taxon>Betaproteobacteria</taxon>
        <taxon>Burkholderiales</taxon>
        <taxon>Alcaligenaceae</taxon>
        <taxon>Bordetella</taxon>
    </lineage>
</organism>
<dbReference type="Proteomes" id="UP000077037">
    <property type="component" value="Unassembled WGS sequence"/>
</dbReference>
<dbReference type="EMBL" id="FKBS01000029">
    <property type="protein sequence ID" value="SAI54503.1"/>
    <property type="molecule type" value="Genomic_DNA"/>
</dbReference>
<evidence type="ECO:0000256" key="3">
    <source>
        <dbReference type="SAM" id="SignalP"/>
    </source>
</evidence>
<dbReference type="SMART" id="SM00028">
    <property type="entry name" value="TPR"/>
    <property type="match status" value="2"/>
</dbReference>
<dbReference type="Gene3D" id="1.25.40.10">
    <property type="entry name" value="Tetratricopeptide repeat domain"/>
    <property type="match status" value="1"/>
</dbReference>
<dbReference type="GO" id="GO:0042802">
    <property type="term" value="F:identical protein binding"/>
    <property type="evidence" value="ECO:0007669"/>
    <property type="project" value="InterPro"/>
</dbReference>
<feature type="chain" id="PRO_5007615556" evidence="3">
    <location>
        <begin position="31"/>
        <end position="321"/>
    </location>
</feature>
<dbReference type="AlphaFoldDB" id="A0A157R8Y2"/>
<dbReference type="RefSeq" id="WP_066419552.1">
    <property type="nucleotide sequence ID" value="NZ_FKBS01000029.1"/>
</dbReference>
<dbReference type="Pfam" id="PF07721">
    <property type="entry name" value="TPR_4"/>
    <property type="match status" value="2"/>
</dbReference>
<reference evidence="4 5" key="1">
    <citation type="submission" date="2016-03" db="EMBL/GenBank/DDBJ databases">
        <authorList>
            <consortium name="Pathogen Informatics"/>
        </authorList>
    </citation>
    <scope>NUCLEOTIDE SEQUENCE [LARGE SCALE GENOMIC DNA]</scope>
    <source>
        <strain evidence="4 5">NCTC13364</strain>
    </source>
</reference>
<evidence type="ECO:0000256" key="1">
    <source>
        <dbReference type="PROSITE-ProRule" id="PRU00339"/>
    </source>
</evidence>
<proteinExistence type="predicted"/>
<accession>A0A157R8Y2</accession>
<dbReference type="PROSITE" id="PS50005">
    <property type="entry name" value="TPR"/>
    <property type="match status" value="1"/>
</dbReference>
<dbReference type="InterPro" id="IPR011717">
    <property type="entry name" value="TPR-4"/>
</dbReference>
<feature type="compositionally biased region" description="Low complexity" evidence="2">
    <location>
        <begin position="48"/>
        <end position="60"/>
    </location>
</feature>
<dbReference type="Pfam" id="PF13432">
    <property type="entry name" value="TPR_16"/>
    <property type="match status" value="1"/>
</dbReference>
<feature type="signal peptide" evidence="3">
    <location>
        <begin position="1"/>
        <end position="30"/>
    </location>
</feature>
<evidence type="ECO:0000256" key="2">
    <source>
        <dbReference type="SAM" id="MobiDB-lite"/>
    </source>
</evidence>
<feature type="region of interest" description="Disordered" evidence="2">
    <location>
        <begin position="37"/>
        <end position="60"/>
    </location>
</feature>
<evidence type="ECO:0000313" key="5">
    <source>
        <dbReference type="Proteomes" id="UP000077037"/>
    </source>
</evidence>
<keyword evidence="3" id="KW-0732">Signal</keyword>
<dbReference type="SUPFAM" id="SSF48452">
    <property type="entry name" value="TPR-like"/>
    <property type="match status" value="1"/>
</dbReference>
<dbReference type="OrthoDB" id="9814366at2"/>
<sequence length="321" mass="33729">MNTRIVSFLTPRLGKSLAACLMTATLTACGGITIKADSGPGTGTRNVPATATGQTPAAPRAAADPAEVTSEGLKLARLLRDQGRFEAASGIYAQLEQRGSLKPLQMLEYASVAAQVQPAADSLALYGRTRRALNETGATLTPAATATLCNGLGRARMALGQTDAALADFDCTLKADGDNIAALNAKGVLLDARGQHDEARKLLAHALELDPADNRVLNNLALSHLASGDAAQAVRLLSQTEASRMPTLKLNLAFAQAMQGDEQRARQTLAGFMGEAQAQHALDAFAEHRQRIRGGASVAEELLSASRQWLPLRAQEKDSRG</sequence>
<gene>
    <name evidence="4" type="ORF">SAMEA1982600_04495</name>
</gene>
<name>A0A157R8Y2_9BORD</name>
<dbReference type="InterPro" id="IPR019734">
    <property type="entry name" value="TPR_rpt"/>
</dbReference>
<protein>
    <submittedName>
        <fullName evidence="4">Flp pilus assembly protein TadD, contains TPR repeats</fullName>
    </submittedName>
</protein>